<dbReference type="PANTHER" id="PTHR38011">
    <property type="entry name" value="DIHYDROFOLATE REDUCTASE FAMILY PROTEIN (AFU_ORTHOLOGUE AFUA_8G06820)"/>
    <property type="match status" value="1"/>
</dbReference>
<evidence type="ECO:0000313" key="2">
    <source>
        <dbReference type="EMBL" id="TWD84916.1"/>
    </source>
</evidence>
<dbReference type="Proteomes" id="UP000318380">
    <property type="component" value="Unassembled WGS sequence"/>
</dbReference>
<dbReference type="RefSeq" id="WP_145812633.1">
    <property type="nucleotide sequence ID" value="NZ_VIVK01000001.1"/>
</dbReference>
<sequence length="186" mass="20823">MGKLIYSMITSLDGFVSDRDGNFGWGTPDEELHAFINERQRAIGTYLYGRRMYETMVFWETADQLPDEPDVIRDYAQVWQAAEKIVYSSTLTEVASERTRIERTFDPEAVRVWKSGSERDLAIAGPDLAAAAIRAGLVDEYELFVGPVIVGGGHPFFAADARAELELLEEQRFANGVLFARYGVTG</sequence>
<keyword evidence="3" id="KW-1185">Reference proteome</keyword>
<dbReference type="SUPFAM" id="SSF53597">
    <property type="entry name" value="Dihydrofolate reductase-like"/>
    <property type="match status" value="1"/>
</dbReference>
<dbReference type="PANTHER" id="PTHR38011:SF11">
    <property type="entry name" value="2,5-DIAMINO-6-RIBOSYLAMINO-4(3H)-PYRIMIDINONE 5'-PHOSPHATE REDUCTASE"/>
    <property type="match status" value="1"/>
</dbReference>
<evidence type="ECO:0000313" key="3">
    <source>
        <dbReference type="Proteomes" id="UP000318380"/>
    </source>
</evidence>
<dbReference type="EMBL" id="VIVK01000001">
    <property type="protein sequence ID" value="TWD84916.1"/>
    <property type="molecule type" value="Genomic_DNA"/>
</dbReference>
<gene>
    <name evidence="2" type="ORF">FB561_6112</name>
</gene>
<dbReference type="InterPro" id="IPR024072">
    <property type="entry name" value="DHFR-like_dom_sf"/>
</dbReference>
<proteinExistence type="predicted"/>
<dbReference type="AlphaFoldDB" id="A0A561C155"/>
<reference evidence="2 3" key="1">
    <citation type="submission" date="2019-06" db="EMBL/GenBank/DDBJ databases">
        <title>Sequencing the genomes of 1000 actinobacteria strains.</title>
        <authorList>
            <person name="Klenk H.-P."/>
        </authorList>
    </citation>
    <scope>NUCLEOTIDE SEQUENCE [LARGE SCALE GENOMIC DNA]</scope>
    <source>
        <strain evidence="2 3">DSM 24683</strain>
    </source>
</reference>
<evidence type="ECO:0000259" key="1">
    <source>
        <dbReference type="Pfam" id="PF01872"/>
    </source>
</evidence>
<dbReference type="InterPro" id="IPR002734">
    <property type="entry name" value="RibDG_C"/>
</dbReference>
<feature type="domain" description="Bacterial bifunctional deaminase-reductase C-terminal" evidence="1">
    <location>
        <begin position="3"/>
        <end position="178"/>
    </location>
</feature>
<comment type="caution">
    <text evidence="2">The sequence shown here is derived from an EMBL/GenBank/DDBJ whole genome shotgun (WGS) entry which is preliminary data.</text>
</comment>
<protein>
    <submittedName>
        <fullName evidence="2">Dihydrofolate reductase</fullName>
    </submittedName>
</protein>
<dbReference type="GO" id="GO:0008703">
    <property type="term" value="F:5-amino-6-(5-phosphoribosylamino)uracil reductase activity"/>
    <property type="evidence" value="ECO:0007669"/>
    <property type="project" value="InterPro"/>
</dbReference>
<dbReference type="Gene3D" id="3.40.430.10">
    <property type="entry name" value="Dihydrofolate Reductase, subunit A"/>
    <property type="match status" value="1"/>
</dbReference>
<dbReference type="Pfam" id="PF01872">
    <property type="entry name" value="RibD_C"/>
    <property type="match status" value="1"/>
</dbReference>
<dbReference type="OrthoDB" id="3471498at2"/>
<name>A0A561C155_9ACTN</name>
<dbReference type="InterPro" id="IPR050765">
    <property type="entry name" value="Riboflavin_Biosynth_HTPR"/>
</dbReference>
<dbReference type="GO" id="GO:0009231">
    <property type="term" value="P:riboflavin biosynthetic process"/>
    <property type="evidence" value="ECO:0007669"/>
    <property type="project" value="InterPro"/>
</dbReference>
<accession>A0A561C155</accession>
<organism evidence="2 3">
    <name type="scientific">Kribbella amoyensis</name>
    <dbReference type="NCBI Taxonomy" id="996641"/>
    <lineage>
        <taxon>Bacteria</taxon>
        <taxon>Bacillati</taxon>
        <taxon>Actinomycetota</taxon>
        <taxon>Actinomycetes</taxon>
        <taxon>Propionibacteriales</taxon>
        <taxon>Kribbellaceae</taxon>
        <taxon>Kribbella</taxon>
    </lineage>
</organism>